<dbReference type="Proteomes" id="UP001152797">
    <property type="component" value="Unassembled WGS sequence"/>
</dbReference>
<evidence type="ECO:0000256" key="2">
    <source>
        <dbReference type="SAM" id="SignalP"/>
    </source>
</evidence>
<dbReference type="EMBL" id="CAMXCT010004940">
    <property type="protein sequence ID" value="CAI4010836.1"/>
    <property type="molecule type" value="Genomic_DNA"/>
</dbReference>
<proteinExistence type="predicted"/>
<dbReference type="AlphaFoldDB" id="A0A9P1DIJ8"/>
<gene>
    <name evidence="3" type="ORF">C1SCF055_LOCUS36061</name>
</gene>
<evidence type="ECO:0000313" key="3">
    <source>
        <dbReference type="EMBL" id="CAI4010836.1"/>
    </source>
</evidence>
<protein>
    <submittedName>
        <fullName evidence="3">Uncharacterized protein</fullName>
    </submittedName>
</protein>
<organism evidence="3">
    <name type="scientific">Cladocopium goreaui</name>
    <dbReference type="NCBI Taxonomy" id="2562237"/>
    <lineage>
        <taxon>Eukaryota</taxon>
        <taxon>Sar</taxon>
        <taxon>Alveolata</taxon>
        <taxon>Dinophyceae</taxon>
        <taxon>Suessiales</taxon>
        <taxon>Symbiodiniaceae</taxon>
        <taxon>Cladocopium</taxon>
    </lineage>
</organism>
<dbReference type="EMBL" id="CAMXCT020004940">
    <property type="protein sequence ID" value="CAL1164211.1"/>
    <property type="molecule type" value="Genomic_DNA"/>
</dbReference>
<feature type="compositionally biased region" description="Basic and acidic residues" evidence="1">
    <location>
        <begin position="327"/>
        <end position="338"/>
    </location>
</feature>
<feature type="region of interest" description="Disordered" evidence="1">
    <location>
        <begin position="308"/>
        <end position="338"/>
    </location>
</feature>
<accession>A0A9P1DIJ8</accession>
<reference evidence="3" key="1">
    <citation type="submission" date="2022-10" db="EMBL/GenBank/DDBJ databases">
        <authorList>
            <person name="Chen Y."/>
            <person name="Dougan E. K."/>
            <person name="Chan C."/>
            <person name="Rhodes N."/>
            <person name="Thang M."/>
        </authorList>
    </citation>
    <scope>NUCLEOTIDE SEQUENCE</scope>
</reference>
<keyword evidence="2" id="KW-0732">Signal</keyword>
<feature type="chain" id="PRO_5043271395" evidence="2">
    <location>
        <begin position="29"/>
        <end position="338"/>
    </location>
</feature>
<name>A0A9P1DIJ8_9DINO</name>
<keyword evidence="5" id="KW-1185">Reference proteome</keyword>
<reference evidence="4 5" key="2">
    <citation type="submission" date="2024-05" db="EMBL/GenBank/DDBJ databases">
        <authorList>
            <person name="Chen Y."/>
            <person name="Shah S."/>
            <person name="Dougan E. K."/>
            <person name="Thang M."/>
            <person name="Chan C."/>
        </authorList>
    </citation>
    <scope>NUCLEOTIDE SEQUENCE [LARGE SCALE GENOMIC DNA]</scope>
</reference>
<evidence type="ECO:0000313" key="4">
    <source>
        <dbReference type="EMBL" id="CAL4798148.1"/>
    </source>
</evidence>
<dbReference type="EMBL" id="CAMXCT030004940">
    <property type="protein sequence ID" value="CAL4798148.1"/>
    <property type="molecule type" value="Genomic_DNA"/>
</dbReference>
<evidence type="ECO:0000256" key="1">
    <source>
        <dbReference type="SAM" id="MobiDB-lite"/>
    </source>
</evidence>
<comment type="caution">
    <text evidence="3">The sequence shown here is derived from an EMBL/GenBank/DDBJ whole genome shotgun (WGS) entry which is preliminary data.</text>
</comment>
<evidence type="ECO:0000313" key="5">
    <source>
        <dbReference type="Proteomes" id="UP001152797"/>
    </source>
</evidence>
<feature type="signal peptide" evidence="2">
    <location>
        <begin position="1"/>
        <end position="28"/>
    </location>
</feature>
<sequence>MAYSVAGASALLLLLHAAGVRLPPVVAAWQLIPPEELFELHEIFVLPTGADAGMDAVQHAMLAYSGYDWRALENGWLALQDCLVRHHRRHPNPNAALCANAATLFRRQRPWHGHDVDVAASVQQLLRAVAADWPESVHIIFFFFDHSRRYSCVLDSPKLSSLRIPMVDLLSDDEDTFPVNAAVDPGDCEKSPDHVMQPVQVGEDSMDEWSPNRGSESPPHLRWKETDMYHPINAQHPEIARILQGEEEWLQELLSRSSPIRGSESPPHLRWKETDMYHPINAQHPEIARILQGEEEWLQELLSRSEVVQSSSASSSSPPPAVSPESLRQRLDRQFKWG</sequence>